<evidence type="ECO:0000313" key="4">
    <source>
        <dbReference type="Proteomes" id="UP000308167"/>
    </source>
</evidence>
<accession>A0ABY6TKL5</accession>
<evidence type="ECO:0000259" key="2">
    <source>
        <dbReference type="PROSITE" id="PS51648"/>
    </source>
</evidence>
<dbReference type="Proteomes" id="UP000308167">
    <property type="component" value="Unassembled WGS sequence"/>
</dbReference>
<dbReference type="Pfam" id="PF05166">
    <property type="entry name" value="YcgL"/>
    <property type="match status" value="1"/>
</dbReference>
<dbReference type="HAMAP" id="MF_01866">
    <property type="entry name" value="UPF0745"/>
    <property type="match status" value="1"/>
</dbReference>
<dbReference type="RefSeq" id="WP_135710467.1">
    <property type="nucleotide sequence ID" value="NZ_CABFKI010000009.1"/>
</dbReference>
<proteinExistence type="inferred from homology"/>
<reference evidence="3 4" key="1">
    <citation type="submission" date="2019-05" db="EMBL/GenBank/DDBJ databases">
        <authorList>
            <consortium name="Pathogen Informatics"/>
        </authorList>
    </citation>
    <scope>NUCLEOTIDE SEQUENCE [LARGE SCALE GENOMIC DNA]</scope>
    <source>
        <strain evidence="3 4">NM319</strain>
    </source>
</reference>
<gene>
    <name evidence="3" type="primary">ycgL</name>
    <name evidence="3" type="ORF">SAMEA1410922_01501</name>
</gene>
<comment type="caution">
    <text evidence="3">The sequence shown here is derived from an EMBL/GenBank/DDBJ whole genome shotgun (WGS) entry which is preliminary data.</text>
</comment>
<dbReference type="InterPro" id="IPR027354">
    <property type="entry name" value="YcgL_dom"/>
</dbReference>
<evidence type="ECO:0000313" key="3">
    <source>
        <dbReference type="EMBL" id="VTU08599.1"/>
    </source>
</evidence>
<dbReference type="PANTHER" id="PTHR38109">
    <property type="entry name" value="PROTEIN YCGL"/>
    <property type="match status" value="1"/>
</dbReference>
<dbReference type="EMBL" id="CABFKI010000009">
    <property type="protein sequence ID" value="VTU08599.1"/>
    <property type="molecule type" value="Genomic_DNA"/>
</dbReference>
<dbReference type="PROSITE" id="PS51648">
    <property type="entry name" value="YCGL"/>
    <property type="match status" value="1"/>
</dbReference>
<dbReference type="Gene3D" id="3.10.510.20">
    <property type="entry name" value="YcgL domain"/>
    <property type="match status" value="1"/>
</dbReference>
<dbReference type="GeneID" id="86155900"/>
<dbReference type="InterPro" id="IPR038068">
    <property type="entry name" value="YcgL-like_sf"/>
</dbReference>
<protein>
    <recommendedName>
        <fullName evidence="1">YcgL domain-containing protein SAMEA1410922_01501</fullName>
    </recommendedName>
</protein>
<dbReference type="SUPFAM" id="SSF160191">
    <property type="entry name" value="YcgL-like"/>
    <property type="match status" value="1"/>
</dbReference>
<sequence length="94" mass="10785">MLCAIYKSTKKEGMYLYVEKRDQFDKVPDALLTAFGKPIFVMLFNLAGSKPLVQAKNQDVITSLNTQGFYLQMPKQEENLLEQFKNAQKSDRTS</sequence>
<keyword evidence="4" id="KW-1185">Reference proteome</keyword>
<name>A0ABY6TKL5_9PAST</name>
<feature type="domain" description="YcgL" evidence="2">
    <location>
        <begin position="1"/>
        <end position="85"/>
    </location>
</feature>
<organism evidence="3 4">
    <name type="scientific">Actinobacillus porcinus</name>
    <dbReference type="NCBI Taxonomy" id="51048"/>
    <lineage>
        <taxon>Bacteria</taxon>
        <taxon>Pseudomonadati</taxon>
        <taxon>Pseudomonadota</taxon>
        <taxon>Gammaproteobacteria</taxon>
        <taxon>Pasteurellales</taxon>
        <taxon>Pasteurellaceae</taxon>
        <taxon>Actinobacillus</taxon>
    </lineage>
</organism>
<evidence type="ECO:0000256" key="1">
    <source>
        <dbReference type="HAMAP-Rule" id="MF_01866"/>
    </source>
</evidence>
<dbReference type="PANTHER" id="PTHR38109:SF1">
    <property type="entry name" value="PROTEIN YCGL"/>
    <property type="match status" value="1"/>
</dbReference>